<reference evidence="4 5" key="1">
    <citation type="submission" date="2015-10" db="EMBL/GenBank/DDBJ databases">
        <title>Pseudomonas helleri sp. nov. and Pseudomonas weihenstephanensis sp. nov., isolated from raw cows milk.</title>
        <authorList>
            <person name="Von Neubeck M."/>
            <person name="Huptas C."/>
            <person name="Wenning M."/>
            <person name="Scherer S."/>
        </authorList>
    </citation>
    <scope>NUCLEOTIDE SEQUENCE [LARGE SCALE GENOMIC DNA]</scope>
    <source>
        <strain evidence="4 5">BSTT44</strain>
    </source>
</reference>
<evidence type="ECO:0000256" key="2">
    <source>
        <dbReference type="SAM" id="Phobius"/>
    </source>
</evidence>
<dbReference type="InterPro" id="IPR046864">
    <property type="entry name" value="VasX_N"/>
</dbReference>
<keyword evidence="2" id="KW-0812">Transmembrane</keyword>
<keyword evidence="2" id="KW-0472">Membrane</keyword>
<dbReference type="STRING" id="1563157.AQS70_12150"/>
<comment type="caution">
    <text evidence="4">The sequence shown here is derived from an EMBL/GenBank/DDBJ whole genome shotgun (WGS) entry which is preliminary data.</text>
</comment>
<evidence type="ECO:0000259" key="3">
    <source>
        <dbReference type="Pfam" id="PF20249"/>
    </source>
</evidence>
<dbReference type="CDD" id="cd20708">
    <property type="entry name" value="MIX_IV"/>
    <property type="match status" value="1"/>
</dbReference>
<keyword evidence="5" id="KW-1185">Reference proteome</keyword>
<sequence length="1214" mass="135494">MSKPFWPKNPNNVNLSRDDAKNSMGTCPLMKSKVQLIPLRYGLVDNPALDPSGEIQMPYSLTARPLGIRLLRDGWLYVIESSSGILSEYRIEDGLVSAMLWQGLKVLDDDREEPIQAPHLIYNTSSTLYVTFSEVPWTAKKCQQVLNAPSEREHFMQAVDLSKVDCDTGGRHLLTPDMAEHWLAEVATERREAEQAQATTLAAHANVTQQRLDAELPEHERQPYLWEAPARFAHVAINRLTGCIHPQYRHDTLYLVLDDTLGVLRDLANYQDHVVGWIDDWSNGGTKKGNNERDYLLACYIESLSQLNVPHVKTLLSNSIDPAHKALLDDLTSMAEPHHGVTNTAIIEYLERGGLMTPPEGSPVPAELEVLRLRATQEAIESSSLEGFGFHQGGPSTLGDVDRRYYTREHFQISPLAFVDKHFETLLSLGKHRSKQLDDLLYGAKFGQRGVNELIDRPAMDRELQAHRAGLIRWNTLLDAITADRVTLICACKFHKAAWYFDPMDIGHAGHAFTLEYACFKDICRSDDACDLLLAYYERVPQYSRPLYYTLPYSEQTSLWVQYAFLLAAGMVLYNNSPGLLAQLRTIEQSRLPALDDLPDSTRTVASAAQNTLTPALNRGLEKVMFNFDDFFKNNAMPDVEELLRKLPIALKSRILQAAKTEGVTFHFSTPQEQAKLRETLDETFKLREKIALLKKQRNLSNRVNGHKSPASVKLLQEIQYDSQRLDVEQRRLAASISPIPELPDEQTRVFGSVQGKAGLTVIFPPEGKRQVAGLMDNFKNGARSAPVMNVLGDGAALLLFVAQAVNLVQVIKETVAVSSDERQWMPLASAVFATGAAGFAAAQGVFDTALSAQIRKLGDSLARTSLSRLQVTMGKLHVGMGIFNYVLGFVAAVFSLKNYHSNWLQAVRSGNRGAQNAAMLTMVAAGGLAASNAYGLTNTVRAGLDVLKAAKGAARETAWKVAGARLSTVFFRFNLAGAFFTVLELAGTWLYNRYNTSGHDQWLQSTPWGLEADKREELTLEEFQYRLTLLQQAPFVEIKGPEEESFWQRILPSAKPGDIFVTFPGMTLPDYESTLNGKASYGIKIGAQRITTFLRGDRGFPMEQREVVTEQVQVNLYRVKSTPEKEQSGPAHLSLKLTYPHNRKSAHGELSEELLVELELLSLDKKKNLAPFTYRIRFDPFEGGVFPSSNKHFDVSTEIPLLDVDVIALDTVE</sequence>
<dbReference type="AlphaFoldDB" id="A0A0Q0T1D5"/>
<protein>
    <recommendedName>
        <fullName evidence="3">Toxin VasX N-terminal region domain-containing protein</fullName>
    </recommendedName>
</protein>
<dbReference type="EMBL" id="LLWH01000179">
    <property type="protein sequence ID" value="KQB52971.1"/>
    <property type="molecule type" value="Genomic_DNA"/>
</dbReference>
<keyword evidence="2" id="KW-1133">Transmembrane helix</keyword>
<name>A0A0Q0T1D5_9PSED</name>
<evidence type="ECO:0000313" key="5">
    <source>
        <dbReference type="Proteomes" id="UP000050342"/>
    </source>
</evidence>
<dbReference type="Pfam" id="PF20249">
    <property type="entry name" value="VasX_N"/>
    <property type="match status" value="1"/>
</dbReference>
<feature type="domain" description="Toxin VasX N-terminal region" evidence="3">
    <location>
        <begin position="27"/>
        <end position="167"/>
    </location>
</feature>
<accession>A0A0Q0T1D5</accession>
<gene>
    <name evidence="4" type="ORF">AQS70_12150</name>
</gene>
<evidence type="ECO:0000256" key="1">
    <source>
        <dbReference type="SAM" id="MobiDB-lite"/>
    </source>
</evidence>
<dbReference type="Proteomes" id="UP000050342">
    <property type="component" value="Unassembled WGS sequence"/>
</dbReference>
<feature type="transmembrane region" description="Helical" evidence="2">
    <location>
        <begin position="918"/>
        <end position="937"/>
    </location>
</feature>
<proteinExistence type="predicted"/>
<organism evidence="4 5">
    <name type="scientific">Pseudomonas endophytica</name>
    <dbReference type="NCBI Taxonomy" id="1563157"/>
    <lineage>
        <taxon>Bacteria</taxon>
        <taxon>Pseudomonadati</taxon>
        <taxon>Pseudomonadota</taxon>
        <taxon>Gammaproteobacteria</taxon>
        <taxon>Pseudomonadales</taxon>
        <taxon>Pseudomonadaceae</taxon>
        <taxon>Pseudomonas</taxon>
    </lineage>
</organism>
<evidence type="ECO:0000313" key="4">
    <source>
        <dbReference type="EMBL" id="KQB52971.1"/>
    </source>
</evidence>
<dbReference type="RefSeq" id="WP_055103534.1">
    <property type="nucleotide sequence ID" value="NZ_LLWH01000179.1"/>
</dbReference>
<feature type="transmembrane region" description="Helical" evidence="2">
    <location>
        <begin position="877"/>
        <end position="897"/>
    </location>
</feature>
<feature type="region of interest" description="Disordered" evidence="1">
    <location>
        <begin position="1"/>
        <end position="20"/>
    </location>
</feature>
<feature type="transmembrane region" description="Helical" evidence="2">
    <location>
        <begin position="970"/>
        <end position="992"/>
    </location>
</feature>